<dbReference type="EMBL" id="FOOX01000003">
    <property type="protein sequence ID" value="SFG20971.1"/>
    <property type="molecule type" value="Genomic_DNA"/>
</dbReference>
<feature type="domain" description="HTH tetR-type" evidence="3">
    <location>
        <begin position="6"/>
        <end position="66"/>
    </location>
</feature>
<name>A0A1I2Q5S1_9FIRM</name>
<evidence type="ECO:0000259" key="3">
    <source>
        <dbReference type="PROSITE" id="PS50977"/>
    </source>
</evidence>
<organism evidence="4 5">
    <name type="scientific">Desulfotruncus arcticus DSM 17038</name>
    <dbReference type="NCBI Taxonomy" id="1121424"/>
    <lineage>
        <taxon>Bacteria</taxon>
        <taxon>Bacillati</taxon>
        <taxon>Bacillota</taxon>
        <taxon>Clostridia</taxon>
        <taxon>Eubacteriales</taxon>
        <taxon>Desulfallaceae</taxon>
        <taxon>Desulfotruncus</taxon>
    </lineage>
</organism>
<dbReference type="OrthoDB" id="9810250at2"/>
<dbReference type="AlphaFoldDB" id="A0A1I2Q5S1"/>
<dbReference type="SUPFAM" id="SSF46689">
    <property type="entry name" value="Homeodomain-like"/>
    <property type="match status" value="1"/>
</dbReference>
<dbReference type="PANTHER" id="PTHR43479">
    <property type="entry name" value="ACREF/ENVCD OPERON REPRESSOR-RELATED"/>
    <property type="match status" value="1"/>
</dbReference>
<dbReference type="STRING" id="341036.SAMN05660649_00969"/>
<dbReference type="Proteomes" id="UP000199337">
    <property type="component" value="Unassembled WGS sequence"/>
</dbReference>
<evidence type="ECO:0000256" key="1">
    <source>
        <dbReference type="ARBA" id="ARBA00023125"/>
    </source>
</evidence>
<dbReference type="InterPro" id="IPR039532">
    <property type="entry name" value="TetR_C_Firmicutes"/>
</dbReference>
<feature type="DNA-binding region" description="H-T-H motif" evidence="2">
    <location>
        <begin position="29"/>
        <end position="48"/>
    </location>
</feature>
<dbReference type="GO" id="GO:0003677">
    <property type="term" value="F:DNA binding"/>
    <property type="evidence" value="ECO:0007669"/>
    <property type="project" value="UniProtKB-UniRule"/>
</dbReference>
<dbReference type="Gene3D" id="1.10.357.10">
    <property type="entry name" value="Tetracycline Repressor, domain 2"/>
    <property type="match status" value="1"/>
</dbReference>
<evidence type="ECO:0000313" key="4">
    <source>
        <dbReference type="EMBL" id="SFG20971.1"/>
    </source>
</evidence>
<dbReference type="RefSeq" id="WP_092469280.1">
    <property type="nucleotide sequence ID" value="NZ_FOOX01000003.1"/>
</dbReference>
<keyword evidence="5" id="KW-1185">Reference proteome</keyword>
<protein>
    <submittedName>
        <fullName evidence="4">Transcriptional regulator, TetR family</fullName>
    </submittedName>
</protein>
<accession>A0A1I2Q5S1</accession>
<keyword evidence="1 2" id="KW-0238">DNA-binding</keyword>
<reference evidence="5" key="1">
    <citation type="submission" date="2016-10" db="EMBL/GenBank/DDBJ databases">
        <authorList>
            <person name="Varghese N."/>
            <person name="Submissions S."/>
        </authorList>
    </citation>
    <scope>NUCLEOTIDE SEQUENCE [LARGE SCALE GENOMIC DNA]</scope>
    <source>
        <strain evidence="5">DSM 17038</strain>
    </source>
</reference>
<dbReference type="PROSITE" id="PS50977">
    <property type="entry name" value="HTH_TETR_2"/>
    <property type="match status" value="1"/>
</dbReference>
<dbReference type="Pfam" id="PF00440">
    <property type="entry name" value="TetR_N"/>
    <property type="match status" value="1"/>
</dbReference>
<evidence type="ECO:0000256" key="2">
    <source>
        <dbReference type="PROSITE-ProRule" id="PRU00335"/>
    </source>
</evidence>
<dbReference type="PANTHER" id="PTHR43479:SF23">
    <property type="entry name" value="HTH TETR-TYPE DOMAIN-CONTAINING PROTEIN"/>
    <property type="match status" value="1"/>
</dbReference>
<proteinExistence type="predicted"/>
<sequence>MDRRIQKTRESIFSAFSSLLAHKRYSKITVQDIIDEANIGRSTFYSHFETKDDLLKALCSDIFDHIFSEDLISESTHDFSYTSNDLKAKITHILYHLRDSKRDIKGILSCESGELFLSVIKTYLEQLFTGFITTDSLDGIPKDYVVNHMAGSFVETIKWWMHNDMAQSPEELTRYFFTVISSTISAK</sequence>
<dbReference type="InterPro" id="IPR001647">
    <property type="entry name" value="HTH_TetR"/>
</dbReference>
<dbReference type="InterPro" id="IPR009057">
    <property type="entry name" value="Homeodomain-like_sf"/>
</dbReference>
<evidence type="ECO:0000313" key="5">
    <source>
        <dbReference type="Proteomes" id="UP000199337"/>
    </source>
</evidence>
<gene>
    <name evidence="4" type="ORF">SAMN05660649_00969</name>
</gene>
<dbReference type="InterPro" id="IPR050624">
    <property type="entry name" value="HTH-type_Tx_Regulator"/>
</dbReference>
<dbReference type="Pfam" id="PF14278">
    <property type="entry name" value="TetR_C_8"/>
    <property type="match status" value="1"/>
</dbReference>